<name>A0A291LAZ0_9CAUD</name>
<feature type="domain" description="Serine/threonine specific protein phosphatases" evidence="1">
    <location>
        <begin position="72"/>
        <end position="77"/>
    </location>
</feature>
<dbReference type="Pfam" id="PF00149">
    <property type="entry name" value="Metallophos"/>
    <property type="match status" value="1"/>
</dbReference>
<dbReference type="GO" id="GO:0016791">
    <property type="term" value="F:phosphatase activity"/>
    <property type="evidence" value="ECO:0007669"/>
    <property type="project" value="TreeGrafter"/>
</dbReference>
<dbReference type="GeneID" id="62611756"/>
<dbReference type="RefSeq" id="YP_009984412.1">
    <property type="nucleotide sequence ID" value="NC_052652.1"/>
</dbReference>
<protein>
    <submittedName>
        <fullName evidence="2">Serine/threonine protein phosphatase</fullName>
    </submittedName>
</protein>
<sequence length="247" mass="28211">MLVYQEISVKDDQDLFIIGDLHGCFDLYQKGVNTLGIRDQDVVVSLGDLTDRGKQNFRCTVEFTRKLNRYAIRGNHEDMMIKGLLEGDRRYYECWFQNGGHTVLNECGEEGATALALMLEDLPVVLVVNYRNMKLGFIHGGYPSVLEHLPVTEVLPFCLNMDKEQVSRFTESLMWDRDMIDCALEGILLPRVSGVDYVFHGHSYVPKPVISSNRVYMDTGSVFNGNLTFAYFDDSNTLQFYSTLEED</sequence>
<dbReference type="InterPro" id="IPR050126">
    <property type="entry name" value="Ap4A_hydrolase"/>
</dbReference>
<organism evidence="2 3">
    <name type="scientific">Escherichia phage vB_EcoM_PHB05</name>
    <dbReference type="NCBI Taxonomy" id="2041347"/>
    <lineage>
        <taxon>Viruses</taxon>
        <taxon>Duplodnaviria</taxon>
        <taxon>Heunggongvirae</taxon>
        <taxon>Uroviricota</taxon>
        <taxon>Caudoviricetes</taxon>
        <taxon>Stephanstirmvirinae</taxon>
        <taxon>Justusliebigvirus</taxon>
        <taxon>Justusliebigvirus PHB05</taxon>
    </lineage>
</organism>
<dbReference type="PANTHER" id="PTHR42850:SF4">
    <property type="entry name" value="ZINC-DEPENDENT ENDOPOLYPHOSPHATASE"/>
    <property type="match status" value="1"/>
</dbReference>
<dbReference type="Proteomes" id="UP000230824">
    <property type="component" value="Segment"/>
</dbReference>
<evidence type="ECO:0000313" key="2">
    <source>
        <dbReference type="EMBL" id="ATI15786.1"/>
    </source>
</evidence>
<dbReference type="PANTHER" id="PTHR42850">
    <property type="entry name" value="METALLOPHOSPHOESTERASE"/>
    <property type="match status" value="1"/>
</dbReference>
<evidence type="ECO:0000313" key="3">
    <source>
        <dbReference type="Proteomes" id="UP000230824"/>
    </source>
</evidence>
<dbReference type="PROSITE" id="PS00125">
    <property type="entry name" value="SER_THR_PHOSPHATASE"/>
    <property type="match status" value="1"/>
</dbReference>
<dbReference type="InterPro" id="IPR006186">
    <property type="entry name" value="Ser/Thr-sp_prot-phosphatase"/>
</dbReference>
<accession>A0A291LAZ0</accession>
<keyword evidence="3" id="KW-1185">Reference proteome</keyword>
<dbReference type="KEGG" id="vg:62611756"/>
<dbReference type="Gene3D" id="3.60.21.10">
    <property type="match status" value="1"/>
</dbReference>
<dbReference type="InterPro" id="IPR004843">
    <property type="entry name" value="Calcineurin-like_PHP"/>
</dbReference>
<evidence type="ECO:0000259" key="1">
    <source>
        <dbReference type="PROSITE" id="PS00125"/>
    </source>
</evidence>
<dbReference type="InterPro" id="IPR029052">
    <property type="entry name" value="Metallo-depent_PP-like"/>
</dbReference>
<dbReference type="EMBL" id="MF805809">
    <property type="protein sequence ID" value="ATI15786.1"/>
    <property type="molecule type" value="Genomic_DNA"/>
</dbReference>
<reference evidence="2 3" key="1">
    <citation type="submission" date="2017-09" db="EMBL/GenBank/DDBJ databases">
        <title>Phage vB_EcoM_PHB05 against multidrug-resistant shiga toxin-producing Escherichia.</title>
        <authorList>
            <person name="Chen Y."/>
            <person name="Song J."/>
            <person name="Wu B."/>
        </authorList>
    </citation>
    <scope>NUCLEOTIDE SEQUENCE [LARGE SCALE GENOMIC DNA]</scope>
    <source>
        <strain evidence="2">Wastewater</strain>
    </source>
</reference>
<dbReference type="SUPFAM" id="SSF56300">
    <property type="entry name" value="Metallo-dependent phosphatases"/>
    <property type="match status" value="1"/>
</dbReference>
<proteinExistence type="predicted"/>